<feature type="region of interest" description="Disordered" evidence="1">
    <location>
        <begin position="109"/>
        <end position="128"/>
    </location>
</feature>
<keyword evidence="3" id="KW-1185">Reference proteome</keyword>
<dbReference type="Proteomes" id="UP000053240">
    <property type="component" value="Unassembled WGS sequence"/>
</dbReference>
<reference evidence="2 3" key="1">
    <citation type="journal article" date="2015" name="Nat. Commun.">
        <title>Outbred genome sequencing and CRISPR/Cas9 gene editing in butterflies.</title>
        <authorList>
            <person name="Li X."/>
            <person name="Fan D."/>
            <person name="Zhang W."/>
            <person name="Liu G."/>
            <person name="Zhang L."/>
            <person name="Zhao L."/>
            <person name="Fang X."/>
            <person name="Chen L."/>
            <person name="Dong Y."/>
            <person name="Chen Y."/>
            <person name="Ding Y."/>
            <person name="Zhao R."/>
            <person name="Feng M."/>
            <person name="Zhu Y."/>
            <person name="Feng Y."/>
            <person name="Jiang X."/>
            <person name="Zhu D."/>
            <person name="Xiang H."/>
            <person name="Feng X."/>
            <person name="Li S."/>
            <person name="Wang J."/>
            <person name="Zhang G."/>
            <person name="Kronforst M.R."/>
            <person name="Wang W."/>
        </authorList>
    </citation>
    <scope>NUCLEOTIDE SEQUENCE [LARGE SCALE GENOMIC DNA]</scope>
    <source>
        <strain evidence="2">Ya'a_city_454_Pm</strain>
        <tissue evidence="2">Whole body</tissue>
    </source>
</reference>
<sequence>MGDLTEFNDSQITCVKQISELTAQLILYLHSYRTLPTIAHRGINAAFSRGLPFACCLPTIRFLPTSDLLLITYRNRAANSEQGAVDPHKLLEDIKPDTVSITIIQEEEAQEHQPTQWRRLAPQPMPST</sequence>
<dbReference type="EMBL" id="KQ460627">
    <property type="protein sequence ID" value="KPJ13490.1"/>
    <property type="molecule type" value="Genomic_DNA"/>
</dbReference>
<proteinExistence type="predicted"/>
<dbReference type="InParanoid" id="A0A194R8A8"/>
<organism evidence="2 3">
    <name type="scientific">Papilio machaon</name>
    <name type="common">Old World swallowtail butterfly</name>
    <dbReference type="NCBI Taxonomy" id="76193"/>
    <lineage>
        <taxon>Eukaryota</taxon>
        <taxon>Metazoa</taxon>
        <taxon>Ecdysozoa</taxon>
        <taxon>Arthropoda</taxon>
        <taxon>Hexapoda</taxon>
        <taxon>Insecta</taxon>
        <taxon>Pterygota</taxon>
        <taxon>Neoptera</taxon>
        <taxon>Endopterygota</taxon>
        <taxon>Lepidoptera</taxon>
        <taxon>Glossata</taxon>
        <taxon>Ditrysia</taxon>
        <taxon>Papilionoidea</taxon>
        <taxon>Papilionidae</taxon>
        <taxon>Papilioninae</taxon>
        <taxon>Papilio</taxon>
    </lineage>
</organism>
<gene>
    <name evidence="2" type="ORF">RR48_07070</name>
</gene>
<protein>
    <submittedName>
        <fullName evidence="2">Uncharacterized protein</fullName>
    </submittedName>
</protein>
<evidence type="ECO:0000313" key="3">
    <source>
        <dbReference type="Proteomes" id="UP000053240"/>
    </source>
</evidence>
<name>A0A194R8A8_PAPMA</name>
<dbReference type="STRING" id="76193.A0A194R8A8"/>
<dbReference type="AlphaFoldDB" id="A0A194R8A8"/>
<accession>A0A194R8A8</accession>
<evidence type="ECO:0000256" key="1">
    <source>
        <dbReference type="SAM" id="MobiDB-lite"/>
    </source>
</evidence>
<evidence type="ECO:0000313" key="2">
    <source>
        <dbReference type="EMBL" id="KPJ13490.1"/>
    </source>
</evidence>